<evidence type="ECO:0000259" key="4">
    <source>
        <dbReference type="Pfam" id="PF17162"/>
    </source>
</evidence>
<dbReference type="PANTHER" id="PTHR38478">
    <property type="entry name" value="PEPTIDASE M1A AND M12B"/>
    <property type="match status" value="1"/>
</dbReference>
<dbReference type="InterPro" id="IPR032534">
    <property type="entry name" value="EcxA_zinc-bd"/>
</dbReference>
<protein>
    <submittedName>
        <fullName evidence="6">Uncharacterized protein</fullName>
    </submittedName>
</protein>
<dbReference type="Pfam" id="PF17148">
    <property type="entry name" value="DUF5117"/>
    <property type="match status" value="1"/>
</dbReference>
<evidence type="ECO:0000313" key="5">
    <source>
        <dbReference type="EMBL" id="KIO43824.1"/>
    </source>
</evidence>
<dbReference type="CDD" id="cd04276">
    <property type="entry name" value="ZnMc_MMP_like_2"/>
    <property type="match status" value="1"/>
</dbReference>
<reference evidence="6 8" key="1">
    <citation type="submission" date="2014-07" db="EMBL/GenBank/DDBJ databases">
        <title>Porphyromonadaceae bacterium OUH 308042 = ATCC BAA-2681 = DSM 28342 draft genome.</title>
        <authorList>
            <person name="Sydenham T.V."/>
            <person name="Hasman H."/>
            <person name="Justensen U.S."/>
        </authorList>
    </citation>
    <scope>NUCLEOTIDE SEQUENCE [LARGE SCALE GENOMIC DNA]</scope>
    <source>
        <strain evidence="6 8">OUH 308042</strain>
    </source>
</reference>
<dbReference type="EMBL" id="JPIU01000037">
    <property type="protein sequence ID" value="KIO45988.1"/>
    <property type="molecule type" value="Genomic_DNA"/>
</dbReference>
<dbReference type="Gene3D" id="3.40.390.10">
    <property type="entry name" value="Collagenase (Catalytic Domain)"/>
    <property type="match status" value="1"/>
</dbReference>
<evidence type="ECO:0000259" key="2">
    <source>
        <dbReference type="Pfam" id="PF16313"/>
    </source>
</evidence>
<dbReference type="GO" id="GO:0008237">
    <property type="term" value="F:metallopeptidase activity"/>
    <property type="evidence" value="ECO:0007669"/>
    <property type="project" value="InterPro"/>
</dbReference>
<feature type="signal peptide" evidence="1">
    <location>
        <begin position="1"/>
        <end position="18"/>
    </location>
</feature>
<dbReference type="InterPro" id="IPR033428">
    <property type="entry name" value="DUF5118"/>
</dbReference>
<evidence type="ECO:0000256" key="1">
    <source>
        <dbReference type="SAM" id="SignalP"/>
    </source>
</evidence>
<dbReference type="InterPro" id="IPR033413">
    <property type="entry name" value="DUF5117"/>
</dbReference>
<dbReference type="RefSeq" id="WP_041503999.1">
    <property type="nucleotide sequence ID" value="NZ_JPIT01000031.1"/>
</dbReference>
<dbReference type="Pfam" id="PF17162">
    <property type="entry name" value="DUF5118"/>
    <property type="match status" value="1"/>
</dbReference>
<dbReference type="SUPFAM" id="SSF55486">
    <property type="entry name" value="Metalloproteases ('zincins'), catalytic domain"/>
    <property type="match status" value="1"/>
</dbReference>
<evidence type="ECO:0000313" key="6">
    <source>
        <dbReference type="EMBL" id="KIO45988.1"/>
    </source>
</evidence>
<evidence type="ECO:0000313" key="8">
    <source>
        <dbReference type="Proteomes" id="UP000031980"/>
    </source>
</evidence>
<organism evidence="6 8">
    <name type="scientific">Sanguibacteroides justesenii</name>
    <dbReference type="NCBI Taxonomy" id="1547597"/>
    <lineage>
        <taxon>Bacteria</taxon>
        <taxon>Pseudomonadati</taxon>
        <taxon>Bacteroidota</taxon>
        <taxon>Bacteroidia</taxon>
        <taxon>Bacteroidales</taxon>
        <taxon>Porphyromonadaceae</taxon>
        <taxon>Sanguibacteroides</taxon>
    </lineage>
</organism>
<dbReference type="Pfam" id="PF16313">
    <property type="entry name" value="DUF4953"/>
    <property type="match status" value="1"/>
</dbReference>
<dbReference type="Proteomes" id="UP000031937">
    <property type="component" value="Unassembled WGS sequence"/>
</dbReference>
<feature type="domain" description="DUF5118" evidence="4">
    <location>
        <begin position="45"/>
        <end position="93"/>
    </location>
</feature>
<dbReference type="Proteomes" id="UP000031980">
    <property type="component" value="Unassembled WGS sequence"/>
</dbReference>
<sequence length="882" mass="99958">MKKWIVLFVAALFVVPFANDSYAASRKKKKNKNKTEEVAPKKKETPYEKLMKKPGRETAEGKFLTLHKIDGKLYVELPLKYIGRDMLIASTTAESSNSEIATVGYKPNDPLHVKFNKIDSTIVLQEVNAITEGDPQLKLALERNYMDPFMKKYKIEAYNADSTAVMIDMTTMFTASEPALSPMSSYYGFLNVVSTLKPDLSILGKIKAFEDNVSIESYMTYSYKLQFWMFIFGSGEVTAKVNRTILLLPEEQMKPRIADSRVGIFLTGKQNITMAEDGIQNYTLANRWRLEPKDMQAWERGELVEPVKPIVWYVDDAFPEEWKEPLKKSVLVWNQAFEKIGFKNAMQVYDFPKDDPNFDPDNLKYSCIRYVPIEVANAMGPSWVDPRTGEIINATVLVYNDVVKLINNWRFVQTAQIDPSVRTKKMPKEIMDESLTYVFAHEIGHTLGLMHNMAASNAFPVDSLRSASFTQKYGTTPSIMDYARFNYVAQPNDKGVRLTPPDMGIYDLYAIKWLYSPIPGNKSVKEEAKVLESWVDEKAGDPMYRYGRQQIFSRYDPSALEEDLGDDAMKAGDYGIKNLKYILKNLNNWITDDPSTAHRQDLYMSIVNQYFRYLNNALVNVGGIYLSDVKDGTPGKRYQAVPKEVQKKAMNWAIKQVRNSDWLNDKELTSKFPLALNMSITLRAAVAKKLFGLNKNVMVSSHVADKAYSLKEFYDDLYAGIWEPTIQGRKLTEGDKLLQRNLAAEVVASVNKVVGKKSGGLFGLQGENLELDAYAPSVDEIVAYGLDESGAVARFQKRLRHIESEYGAGCVAAQMQKNQFGDVYGYGWQREVRIDNIDETGAYNTALMEKMISLLKSRIPSANAADKAHYQSILLSLEAVKK</sequence>
<name>A0A0C3MHF4_9PORP</name>
<feature type="domain" description="DUF5117" evidence="3">
    <location>
        <begin position="112"/>
        <end position="293"/>
    </location>
</feature>
<reference evidence="5 7" key="2">
    <citation type="submission" date="2014-07" db="EMBL/GenBank/DDBJ databases">
        <title>Porphyromonadaceae bacterium OUH 334697 = ATCC BAA-2682 = DSM 28341 draft genome.</title>
        <authorList>
            <person name="Sydenham T.V."/>
            <person name="Hasman H."/>
            <person name="Justesen U.S."/>
        </authorList>
    </citation>
    <scope>NUCLEOTIDE SEQUENCE [LARGE SCALE GENOMIC DNA]</scope>
    <source>
        <strain evidence="5 7">OUH 334697</strain>
    </source>
</reference>
<feature type="chain" id="PRO_5043118841" evidence="1">
    <location>
        <begin position="19"/>
        <end position="882"/>
    </location>
</feature>
<feature type="domain" description="EcxA zinc-binding" evidence="2">
    <location>
        <begin position="424"/>
        <end position="726"/>
    </location>
</feature>
<keyword evidence="8" id="KW-1185">Reference proteome</keyword>
<comment type="caution">
    <text evidence="6">The sequence shown here is derived from an EMBL/GenBank/DDBJ whole genome shotgun (WGS) entry which is preliminary data.</text>
</comment>
<dbReference type="OrthoDB" id="9776599at2"/>
<evidence type="ECO:0000259" key="3">
    <source>
        <dbReference type="Pfam" id="PF17148"/>
    </source>
</evidence>
<proteinExistence type="predicted"/>
<dbReference type="InterPro" id="IPR024079">
    <property type="entry name" value="MetalloPept_cat_dom_sf"/>
</dbReference>
<evidence type="ECO:0000313" key="7">
    <source>
        <dbReference type="Proteomes" id="UP000031937"/>
    </source>
</evidence>
<dbReference type="AlphaFoldDB" id="A0A0C3MHF4"/>
<keyword evidence="1" id="KW-0732">Signal</keyword>
<gene>
    <name evidence="6" type="ORF">BA92_05985</name>
    <name evidence="5" type="ORF">IE90_12040</name>
</gene>
<dbReference type="PANTHER" id="PTHR38478:SF1">
    <property type="entry name" value="ZINC DEPENDENT METALLOPROTEASE DOMAIN LIPOPROTEIN"/>
    <property type="match status" value="1"/>
</dbReference>
<dbReference type="EMBL" id="JPIT01000031">
    <property type="protein sequence ID" value="KIO43824.1"/>
    <property type="molecule type" value="Genomic_DNA"/>
</dbReference>
<accession>A0A0C3MHF4</accession>
<dbReference type="InterPro" id="IPR034032">
    <property type="entry name" value="Zn_MMP-like_bac"/>
</dbReference>